<evidence type="ECO:0000259" key="2">
    <source>
        <dbReference type="PROSITE" id="PS50846"/>
    </source>
</evidence>
<accession>A0A6J7AP43</accession>
<organism evidence="3">
    <name type="scientific">freshwater metagenome</name>
    <dbReference type="NCBI Taxonomy" id="449393"/>
    <lineage>
        <taxon>unclassified sequences</taxon>
        <taxon>metagenomes</taxon>
        <taxon>ecological metagenomes</taxon>
    </lineage>
</organism>
<keyword evidence="1" id="KW-0479">Metal-binding</keyword>
<name>A0A6J7AP43_9ZZZZ</name>
<dbReference type="InterPro" id="IPR036163">
    <property type="entry name" value="HMA_dom_sf"/>
</dbReference>
<dbReference type="PROSITE" id="PS01047">
    <property type="entry name" value="HMA_1"/>
    <property type="match status" value="1"/>
</dbReference>
<dbReference type="Pfam" id="PF00403">
    <property type="entry name" value="HMA"/>
    <property type="match status" value="1"/>
</dbReference>
<evidence type="ECO:0000313" key="3">
    <source>
        <dbReference type="EMBL" id="CAB4834635.1"/>
    </source>
</evidence>
<dbReference type="Gene3D" id="3.30.70.100">
    <property type="match status" value="1"/>
</dbReference>
<dbReference type="InterPro" id="IPR017969">
    <property type="entry name" value="Heavy-metal-associated_CS"/>
</dbReference>
<dbReference type="CDD" id="cd00371">
    <property type="entry name" value="HMA"/>
    <property type="match status" value="1"/>
</dbReference>
<proteinExistence type="predicted"/>
<dbReference type="EMBL" id="CAFABK010000099">
    <property type="protein sequence ID" value="CAB4834635.1"/>
    <property type="molecule type" value="Genomic_DNA"/>
</dbReference>
<dbReference type="PROSITE" id="PS50846">
    <property type="entry name" value="HMA_2"/>
    <property type="match status" value="1"/>
</dbReference>
<dbReference type="AlphaFoldDB" id="A0A6J7AP43"/>
<feature type="domain" description="HMA" evidence="2">
    <location>
        <begin position="3"/>
        <end position="75"/>
    </location>
</feature>
<reference evidence="3" key="1">
    <citation type="submission" date="2020-05" db="EMBL/GenBank/DDBJ databases">
        <authorList>
            <person name="Chiriac C."/>
            <person name="Salcher M."/>
            <person name="Ghai R."/>
            <person name="Kavagutti S V."/>
        </authorList>
    </citation>
    <scope>NUCLEOTIDE SEQUENCE</scope>
</reference>
<sequence length="77" mass="8098">MNTTTSFAIIGMTCGHCVSVVTRALTDLPGFVSVDVELVPGGPSPITLISQEPVASADFAKLIETLIDQEGYEVAWS</sequence>
<dbReference type="SUPFAM" id="SSF55008">
    <property type="entry name" value="HMA, heavy metal-associated domain"/>
    <property type="match status" value="1"/>
</dbReference>
<evidence type="ECO:0000256" key="1">
    <source>
        <dbReference type="ARBA" id="ARBA00022723"/>
    </source>
</evidence>
<dbReference type="InterPro" id="IPR006121">
    <property type="entry name" value="HMA_dom"/>
</dbReference>
<protein>
    <submittedName>
        <fullName evidence="3">Unannotated protein</fullName>
    </submittedName>
</protein>
<dbReference type="GO" id="GO:0046872">
    <property type="term" value="F:metal ion binding"/>
    <property type="evidence" value="ECO:0007669"/>
    <property type="project" value="UniProtKB-KW"/>
</dbReference>
<gene>
    <name evidence="3" type="ORF">UFOPK3204_01556</name>
</gene>